<dbReference type="SUPFAM" id="SSF49785">
    <property type="entry name" value="Galactose-binding domain-like"/>
    <property type="match status" value="1"/>
</dbReference>
<dbReference type="SUPFAM" id="SSF49265">
    <property type="entry name" value="Fibronectin type III"/>
    <property type="match status" value="1"/>
</dbReference>
<feature type="compositionally biased region" description="Polar residues" evidence="4">
    <location>
        <begin position="463"/>
        <end position="472"/>
    </location>
</feature>
<evidence type="ECO:0000259" key="5">
    <source>
        <dbReference type="PROSITE" id="PS50853"/>
    </source>
</evidence>
<dbReference type="CDD" id="cd00063">
    <property type="entry name" value="FN3"/>
    <property type="match status" value="1"/>
</dbReference>
<dbReference type="GO" id="GO:0006508">
    <property type="term" value="P:proteolysis"/>
    <property type="evidence" value="ECO:0007669"/>
    <property type="project" value="UniProtKB-KW"/>
</dbReference>
<evidence type="ECO:0000256" key="2">
    <source>
        <dbReference type="ARBA" id="ARBA00022729"/>
    </source>
</evidence>
<dbReference type="NCBIfam" id="TIGR04183">
    <property type="entry name" value="Por_Secre_tail"/>
    <property type="match status" value="1"/>
</dbReference>
<dbReference type="InterPro" id="IPR013783">
    <property type="entry name" value="Ig-like_fold"/>
</dbReference>
<reference evidence="7 8" key="1">
    <citation type="submission" date="2017-01" db="EMBL/GenBank/DDBJ databases">
        <title>Complete genome of Lacinutrix venerupis DOK2-8 isolated from seawater in Dokdo.</title>
        <authorList>
            <person name="Chi W.-J."/>
            <person name="Kim J.H."/>
        </authorList>
    </citation>
    <scope>NUCLEOTIDE SEQUENCE [LARGE SCALE GENOMIC DNA]</scope>
    <source>
        <strain evidence="7 8">DOK2-8</strain>
    </source>
</reference>
<dbReference type="Pfam" id="PF01483">
    <property type="entry name" value="P_proprotein"/>
    <property type="match status" value="1"/>
</dbReference>
<dbReference type="InterPro" id="IPR008979">
    <property type="entry name" value="Galactose-bd-like_sf"/>
</dbReference>
<evidence type="ECO:0008006" key="9">
    <source>
        <dbReference type="Google" id="ProtNLM"/>
    </source>
</evidence>
<keyword evidence="2" id="KW-0732">Signal</keyword>
<evidence type="ECO:0000313" key="8">
    <source>
        <dbReference type="Proteomes" id="UP000187506"/>
    </source>
</evidence>
<dbReference type="Gene3D" id="2.60.40.10">
    <property type="entry name" value="Immunoglobulins"/>
    <property type="match status" value="2"/>
</dbReference>
<dbReference type="InterPro" id="IPR026444">
    <property type="entry name" value="Secre_tail"/>
</dbReference>
<dbReference type="RefSeq" id="WP_076731844.1">
    <property type="nucleotide sequence ID" value="NZ_CP019352.1"/>
</dbReference>
<keyword evidence="1" id="KW-0645">Protease</keyword>
<dbReference type="GO" id="GO:0004252">
    <property type="term" value="F:serine-type endopeptidase activity"/>
    <property type="evidence" value="ECO:0007669"/>
    <property type="project" value="InterPro"/>
</dbReference>
<organism evidence="7 8">
    <name type="scientific">Lacinutrix venerupis</name>
    <dbReference type="NCBI Taxonomy" id="1486034"/>
    <lineage>
        <taxon>Bacteria</taxon>
        <taxon>Pseudomonadati</taxon>
        <taxon>Bacteroidota</taxon>
        <taxon>Flavobacteriia</taxon>
        <taxon>Flavobacteriales</taxon>
        <taxon>Flavobacteriaceae</taxon>
        <taxon>Lacinutrix</taxon>
    </lineage>
</organism>
<dbReference type="InterPro" id="IPR003961">
    <property type="entry name" value="FN3_dom"/>
</dbReference>
<dbReference type="InterPro" id="IPR024079">
    <property type="entry name" value="MetalloPept_cat_dom_sf"/>
</dbReference>
<evidence type="ECO:0000259" key="6">
    <source>
        <dbReference type="PROSITE" id="PS51829"/>
    </source>
</evidence>
<sequence>MKTKLLYFFLIGFLYSFTVSSQNVWQKKTSLNKTEGIIKQHLEMDKVHFFELDFNTFKQNILNAPLRGSNSLLNNTQVALPAKNGEIKMFTIYEAPVFSPELSVLYPNIKSYVGYANNDNSTQLRMSVSHQGVQTMITYKNQEANFMMPESHGSNEYILYTKSSRGDYVSDFVCSTVEDFDAGNRILSSSNLNRDADDQLLRTYRLAVSVNGEYTQYHGGSVADALAAINATITRVNAVFEVDMAINFQIVSANQLIFTDPATDPYSNNLGNWNAELQAELTANLGEANYDIGHMFGASGGGGSAGCIGCVCEDGSKGSGKTSPADGIPQGDNFDIDYVAHEIGHQMGANHTFSHNTEGTGVNSEPGSGTTIMGYAGITGANNVQQHSDAYFHYHSINQILNNVDTSPNDCAVTTSITNNPPVANAGIDYVIPMGTAFILKGAATDADGGDTLSYSWEQIDSQQTTSAQFGPTHTGPVWRSRPPNDSPNRYMPILSRVLNGELTETNPSITTDNSSWETVSNISRSLNFALTVRDRAAANGVGQMPQSSFDTMQVTVDGTSGPFAVTSQSTNVTWDAGSTQTITWDVAGTDVGAVNTPTVNILLSIDGGLTFPFTMASNVPNDGTHDVTVPITGGDTTMARVIVEGNNNIFYAVNSTDFSIQESEFVISVSNSNVDVCQPSDAVYNFTYNTFLGFSDPTIISVVNLPTGAIAVVNPTTVTSDGATGTVTVSNTGSLATGSYVFTIQGQSGTIIKSTDVTLNVFNSTVNNVTLVSPVDGAVDVASDALLTWDIDVNTEDYLVEIATDAGFATIVETASVQSASYTATNLNTNTQYFWRVTASNQCGISSPSSVFNFTTANISCNNVFTATDTPITIAASGSNANYLSVITIAEDLPITDVNVKINIEHDWNNDLDIFLISPSGTIIELSTDNGVSGDDDYINTVFDQEATTSIVAGTSPFTGSFIPEGDLSTLYGETTVGDWTLSVDDDFGPADGGTILEFTLEFCVQGSLSVDEVNPFLTNFNIYPNPNNGSFNVKLNSVANRNVLISVFDISGRQVFSNNYKASTEFNEVINLDNVQSGMYMLQVSDGVNLEARKVIIN</sequence>
<feature type="region of interest" description="Disordered" evidence="4">
    <location>
        <begin position="463"/>
        <end position="487"/>
    </location>
</feature>
<dbReference type="PROSITE" id="PS50853">
    <property type="entry name" value="FN3"/>
    <property type="match status" value="1"/>
</dbReference>
<protein>
    <recommendedName>
        <fullName evidence="9">Secreted protein (Por secretion system target)</fullName>
    </recommendedName>
</protein>
<dbReference type="InterPro" id="IPR036116">
    <property type="entry name" value="FN3_sf"/>
</dbReference>
<proteinExistence type="predicted"/>
<dbReference type="PROSITE" id="PS51829">
    <property type="entry name" value="P_HOMO_B"/>
    <property type="match status" value="1"/>
</dbReference>
<evidence type="ECO:0000256" key="1">
    <source>
        <dbReference type="ARBA" id="ARBA00022670"/>
    </source>
</evidence>
<name>A0AAC9LIH9_9FLAO</name>
<dbReference type="KEGG" id="lvn:BWR22_02405"/>
<dbReference type="InterPro" id="IPR002884">
    <property type="entry name" value="P_dom"/>
</dbReference>
<dbReference type="Pfam" id="PF18962">
    <property type="entry name" value="Por_Secre_tail"/>
    <property type="match status" value="1"/>
</dbReference>
<feature type="domain" description="Fibronectin type-III" evidence="5">
    <location>
        <begin position="766"/>
        <end position="860"/>
    </location>
</feature>
<dbReference type="Pfam" id="PF13583">
    <property type="entry name" value="Reprolysin_4"/>
    <property type="match status" value="1"/>
</dbReference>
<dbReference type="Gene3D" id="3.40.390.10">
    <property type="entry name" value="Collagenase (Catalytic Domain)"/>
    <property type="match status" value="1"/>
</dbReference>
<dbReference type="AlphaFoldDB" id="A0AAC9LIH9"/>
<evidence type="ECO:0000256" key="4">
    <source>
        <dbReference type="SAM" id="MobiDB-lite"/>
    </source>
</evidence>
<feature type="domain" description="P/Homo B" evidence="6">
    <location>
        <begin position="839"/>
        <end position="1012"/>
    </location>
</feature>
<evidence type="ECO:0000256" key="3">
    <source>
        <dbReference type="ARBA" id="ARBA00022801"/>
    </source>
</evidence>
<dbReference type="SUPFAM" id="SSF55486">
    <property type="entry name" value="Metalloproteases ('zincins'), catalytic domain"/>
    <property type="match status" value="1"/>
</dbReference>
<keyword evidence="8" id="KW-1185">Reference proteome</keyword>
<dbReference type="EMBL" id="CP019352">
    <property type="protein sequence ID" value="APX99205.1"/>
    <property type="molecule type" value="Genomic_DNA"/>
</dbReference>
<accession>A0AAC9LIH9</accession>
<dbReference type="Gene3D" id="2.60.120.260">
    <property type="entry name" value="Galactose-binding domain-like"/>
    <property type="match status" value="1"/>
</dbReference>
<keyword evidence="3" id="KW-0378">Hydrolase</keyword>
<evidence type="ECO:0000313" key="7">
    <source>
        <dbReference type="EMBL" id="APX99205.1"/>
    </source>
</evidence>
<dbReference type="GO" id="GO:0008237">
    <property type="term" value="F:metallopeptidase activity"/>
    <property type="evidence" value="ECO:0007669"/>
    <property type="project" value="InterPro"/>
</dbReference>
<gene>
    <name evidence="7" type="ORF">BWR22_02405</name>
</gene>
<dbReference type="Proteomes" id="UP000187506">
    <property type="component" value="Chromosome"/>
</dbReference>